<keyword evidence="1" id="KW-0489">Methyltransferase</keyword>
<dbReference type="SUPFAM" id="SSF53335">
    <property type="entry name" value="S-adenosyl-L-methionine-dependent methyltransferases"/>
    <property type="match status" value="1"/>
</dbReference>
<dbReference type="RefSeq" id="WP_176106561.1">
    <property type="nucleotide sequence ID" value="NZ_JAALDK010000001.1"/>
</dbReference>
<comment type="caution">
    <text evidence="1">The sequence shown here is derived from an EMBL/GenBank/DDBJ whole genome shotgun (WGS) entry which is preliminary data.</text>
</comment>
<keyword evidence="1" id="KW-0808">Transferase</keyword>
<dbReference type="GeneID" id="301100630"/>
<evidence type="ECO:0000313" key="2">
    <source>
        <dbReference type="Proteomes" id="UP000594380"/>
    </source>
</evidence>
<dbReference type="EMBL" id="JAALDK010000001">
    <property type="protein sequence ID" value="NUX99992.1"/>
    <property type="molecule type" value="Genomic_DNA"/>
</dbReference>
<dbReference type="GO" id="GO:0032259">
    <property type="term" value="P:methylation"/>
    <property type="evidence" value="ECO:0007669"/>
    <property type="project" value="UniProtKB-KW"/>
</dbReference>
<dbReference type="Pfam" id="PF13489">
    <property type="entry name" value="Methyltransf_23"/>
    <property type="match status" value="1"/>
</dbReference>
<reference evidence="1 2" key="1">
    <citation type="submission" date="2020-02" db="EMBL/GenBank/DDBJ databases">
        <title>Paraburkholderia simonii sp. nov. and Paraburkholderia youngii sp. nov. Brazilian and Mexican Mimosa-associated rhizobia.</title>
        <authorList>
            <person name="Mavima L."/>
            <person name="Beukes C.W."/>
            <person name="Chan W.Y."/>
            <person name="Palmer M."/>
            <person name="De Meyer S.E."/>
            <person name="James E.K."/>
            <person name="Venter S.N."/>
            <person name="Steenkamp E.T."/>
        </authorList>
    </citation>
    <scope>NUCLEOTIDE SEQUENCE [LARGE SCALE GENOMIC DNA]</scope>
    <source>
        <strain evidence="1 2">JPY169</strain>
    </source>
</reference>
<proteinExistence type="predicted"/>
<dbReference type="CDD" id="cd02440">
    <property type="entry name" value="AdoMet_MTases"/>
    <property type="match status" value="1"/>
</dbReference>
<dbReference type="InterPro" id="IPR029063">
    <property type="entry name" value="SAM-dependent_MTases_sf"/>
</dbReference>
<gene>
    <name evidence="1" type="ORF">G5S42_09820</name>
</gene>
<name>A0A7Y6JY51_9BURK</name>
<evidence type="ECO:0000313" key="1">
    <source>
        <dbReference type="EMBL" id="NUX99992.1"/>
    </source>
</evidence>
<dbReference type="Gene3D" id="3.40.50.150">
    <property type="entry name" value="Vaccinia Virus protein VP39"/>
    <property type="match status" value="1"/>
</dbReference>
<organism evidence="1 2">
    <name type="scientific">Paraburkholderia youngii</name>
    <dbReference type="NCBI Taxonomy" id="2782701"/>
    <lineage>
        <taxon>Bacteria</taxon>
        <taxon>Pseudomonadati</taxon>
        <taxon>Pseudomonadota</taxon>
        <taxon>Betaproteobacteria</taxon>
        <taxon>Burkholderiales</taxon>
        <taxon>Burkholderiaceae</taxon>
        <taxon>Paraburkholderia</taxon>
    </lineage>
</organism>
<dbReference type="GO" id="GO:0008168">
    <property type="term" value="F:methyltransferase activity"/>
    <property type="evidence" value="ECO:0007669"/>
    <property type="project" value="UniProtKB-KW"/>
</dbReference>
<protein>
    <submittedName>
        <fullName evidence="1">Class I SAM-dependent methyltransferase</fullName>
    </submittedName>
</protein>
<dbReference type="AlphaFoldDB" id="A0A7Y6JY51"/>
<sequence>MIHDDIVKRAAPGSSILDLPAGNGLFGEHLRVLGYDVTCADLNEAYPEFVKVNMEEPLPFPSETFDVTVCMEGIEHVLRQRQLLSELVRVTKAGGLIYISTPNVSCLWSRIVLLMCGYFYQFKPSAQLIGDERSTFDKGHISPIDVYTLGYVMAARGAGLVFATADRVKKAVVVCPLAVVLYPFARWSAAHIHRRLHSRFFERKEAHPAYFNLRVFTGRSLIAAFRKTSHDLRGPAIRTDAAPLRCGSIDEPILRTSQ</sequence>
<accession>A0A7Y6JY51</accession>
<dbReference type="Proteomes" id="UP000594380">
    <property type="component" value="Unassembled WGS sequence"/>
</dbReference>